<dbReference type="InterPro" id="IPR050808">
    <property type="entry name" value="Phage_Integrase"/>
</dbReference>
<proteinExistence type="inferred from homology"/>
<dbReference type="Proteomes" id="UP000002257">
    <property type="component" value="Chromosome"/>
</dbReference>
<dbReference type="Gene3D" id="1.10.150.130">
    <property type="match status" value="1"/>
</dbReference>
<dbReference type="Pfam" id="PF22022">
    <property type="entry name" value="Phage_int_M"/>
    <property type="match status" value="1"/>
</dbReference>
<dbReference type="InterPro" id="IPR053876">
    <property type="entry name" value="Phage_int_M"/>
</dbReference>
<protein>
    <submittedName>
        <fullName evidence="6">Integrase family protein</fullName>
    </submittedName>
</protein>
<gene>
    <name evidence="6" type="ordered locus">Msil_2093</name>
</gene>
<dbReference type="eggNOG" id="COG0582">
    <property type="taxonomic scope" value="Bacteria"/>
</dbReference>
<feature type="domain" description="Tyr recombinase" evidence="5">
    <location>
        <begin position="205"/>
        <end position="382"/>
    </location>
</feature>
<dbReference type="GO" id="GO:0006310">
    <property type="term" value="P:DNA recombination"/>
    <property type="evidence" value="ECO:0007669"/>
    <property type="project" value="UniProtKB-KW"/>
</dbReference>
<keyword evidence="3" id="KW-0238">DNA-binding</keyword>
<dbReference type="Gene3D" id="1.10.443.10">
    <property type="entry name" value="Intergrase catalytic core"/>
    <property type="match status" value="1"/>
</dbReference>
<evidence type="ECO:0000259" key="5">
    <source>
        <dbReference type="PROSITE" id="PS51898"/>
    </source>
</evidence>
<dbReference type="InterPro" id="IPR025166">
    <property type="entry name" value="Integrase_DNA_bind_dom"/>
</dbReference>
<dbReference type="InterPro" id="IPR002104">
    <property type="entry name" value="Integrase_catalytic"/>
</dbReference>
<dbReference type="InterPro" id="IPR013762">
    <property type="entry name" value="Integrase-like_cat_sf"/>
</dbReference>
<dbReference type="InterPro" id="IPR010998">
    <property type="entry name" value="Integrase_recombinase_N"/>
</dbReference>
<dbReference type="GO" id="GO:0015074">
    <property type="term" value="P:DNA integration"/>
    <property type="evidence" value="ECO:0007669"/>
    <property type="project" value="UniProtKB-KW"/>
</dbReference>
<dbReference type="EMBL" id="CP001280">
    <property type="protein sequence ID" value="ACK51032.1"/>
    <property type="molecule type" value="Genomic_DNA"/>
</dbReference>
<accession>B8ERI0</accession>
<evidence type="ECO:0000256" key="2">
    <source>
        <dbReference type="ARBA" id="ARBA00022908"/>
    </source>
</evidence>
<evidence type="ECO:0000313" key="7">
    <source>
        <dbReference type="Proteomes" id="UP000002257"/>
    </source>
</evidence>
<dbReference type="Pfam" id="PF13356">
    <property type="entry name" value="Arm-DNA-bind_3"/>
    <property type="match status" value="1"/>
</dbReference>
<dbReference type="PANTHER" id="PTHR30629">
    <property type="entry name" value="PROPHAGE INTEGRASE"/>
    <property type="match status" value="1"/>
</dbReference>
<dbReference type="Gene3D" id="3.30.160.390">
    <property type="entry name" value="Integrase, DNA-binding domain"/>
    <property type="match status" value="1"/>
</dbReference>
<dbReference type="OrthoDB" id="7615137at2"/>
<dbReference type="AlphaFoldDB" id="B8ERI0"/>
<organism evidence="6 7">
    <name type="scientific">Methylocella silvestris (strain DSM 15510 / CIP 108128 / LMG 27833 / NCIMB 13906 / BL2)</name>
    <dbReference type="NCBI Taxonomy" id="395965"/>
    <lineage>
        <taxon>Bacteria</taxon>
        <taxon>Pseudomonadati</taxon>
        <taxon>Pseudomonadota</taxon>
        <taxon>Alphaproteobacteria</taxon>
        <taxon>Hyphomicrobiales</taxon>
        <taxon>Beijerinckiaceae</taxon>
        <taxon>Methylocella</taxon>
    </lineage>
</organism>
<dbReference type="KEGG" id="msl:Msil_2093"/>
<name>B8ERI0_METSB</name>
<dbReference type="GO" id="GO:0003677">
    <property type="term" value="F:DNA binding"/>
    <property type="evidence" value="ECO:0007669"/>
    <property type="project" value="UniProtKB-KW"/>
</dbReference>
<dbReference type="PANTHER" id="PTHR30629:SF2">
    <property type="entry name" value="PROPHAGE INTEGRASE INTS-RELATED"/>
    <property type="match status" value="1"/>
</dbReference>
<dbReference type="HOGENOM" id="CLU_027562_0_4_5"/>
<dbReference type="RefSeq" id="WP_012591102.1">
    <property type="nucleotide sequence ID" value="NC_011666.1"/>
</dbReference>
<dbReference type="STRING" id="395965.Msil_2093"/>
<keyword evidence="4" id="KW-0233">DNA recombination</keyword>
<dbReference type="CDD" id="cd00801">
    <property type="entry name" value="INT_P4_C"/>
    <property type="match status" value="1"/>
</dbReference>
<evidence type="ECO:0000256" key="4">
    <source>
        <dbReference type="ARBA" id="ARBA00023172"/>
    </source>
</evidence>
<evidence type="ECO:0000256" key="1">
    <source>
        <dbReference type="ARBA" id="ARBA00008857"/>
    </source>
</evidence>
<comment type="similarity">
    <text evidence="1">Belongs to the 'phage' integrase family.</text>
</comment>
<dbReference type="InterPro" id="IPR011010">
    <property type="entry name" value="DNA_brk_join_enz"/>
</dbReference>
<keyword evidence="2" id="KW-0229">DNA integration</keyword>
<evidence type="ECO:0000313" key="6">
    <source>
        <dbReference type="EMBL" id="ACK51032.1"/>
    </source>
</evidence>
<dbReference type="InterPro" id="IPR038488">
    <property type="entry name" value="Integrase_DNA-bd_sf"/>
</dbReference>
<dbReference type="SUPFAM" id="SSF56349">
    <property type="entry name" value="DNA breaking-rejoining enzymes"/>
    <property type="match status" value="1"/>
</dbReference>
<sequence length="400" mass="45097">MAKNLTIKGIAALKPQAKRCEVPDGHTRGLYFVVQPSGAKSWAYRFSFEGKPKKLTIGSYPAIDLSRARSIALASATKVANGRNPAAEKKVEREKARKPSDLDLVDVVVAQFVVKHVEPKTRPQSAKEMKRILKREILSRWSGRRLTEITRSDIRDLLEAIADRAPIMANRVFEVISSLINWSISMEMLSASPIAGLRKPSPAKRRDRILSEKELTDVWQASERAGWPYGSMIKVLILSGQRRSEVSDMTWSEIDFEERSWTLPAVRTKNGKGHIIPLSPTIIDVLLTLPRIGSESGFVFTTNGFSPIRNFARRKKALMMSCQSENNWTLHDLRRTFATGMARLKVELPVVEKLLNHSSGTFGGVQGVYQQYDFQSEKREAMNLWASYVNKITNKLDTIK</sequence>
<reference evidence="6 7" key="1">
    <citation type="journal article" date="2010" name="J. Bacteriol.">
        <title>Complete genome sequence of the aerobic facultative methanotroph Methylocella silvestris BL2.</title>
        <authorList>
            <person name="Chen Y."/>
            <person name="Crombie A."/>
            <person name="Rahman M.T."/>
            <person name="Dedysh S.N."/>
            <person name="Liesack W."/>
            <person name="Stott M.B."/>
            <person name="Alam M."/>
            <person name="Theisen A.R."/>
            <person name="Murrell J.C."/>
            <person name="Dunfield P.F."/>
        </authorList>
    </citation>
    <scope>NUCLEOTIDE SEQUENCE [LARGE SCALE GENOMIC DNA]</scope>
    <source>
        <strain evidence="7">DSM 15510 / CIP 108128 / LMG 27833 / NCIMB 13906 / BL2</strain>
    </source>
</reference>
<keyword evidence="7" id="KW-1185">Reference proteome</keyword>
<dbReference type="PROSITE" id="PS51898">
    <property type="entry name" value="TYR_RECOMBINASE"/>
    <property type="match status" value="1"/>
</dbReference>
<evidence type="ECO:0000256" key="3">
    <source>
        <dbReference type="ARBA" id="ARBA00023125"/>
    </source>
</evidence>
<dbReference type="Pfam" id="PF00589">
    <property type="entry name" value="Phage_integrase"/>
    <property type="match status" value="1"/>
</dbReference>